<gene>
    <name evidence="3" type="ORF">AX018_100774</name>
</gene>
<keyword evidence="2" id="KW-0732">Signal</keyword>
<dbReference type="InterPro" id="IPR005064">
    <property type="entry name" value="BUG"/>
</dbReference>
<proteinExistence type="inferred from homology"/>
<dbReference type="InterPro" id="IPR042100">
    <property type="entry name" value="Bug_dom1"/>
</dbReference>
<evidence type="ECO:0000256" key="2">
    <source>
        <dbReference type="SAM" id="SignalP"/>
    </source>
</evidence>
<name>A0A328ZH00_9BURK</name>
<sequence length="324" mass="34309">MHTMNRRAAASAVAALSLPCAWSQEAAQYPDKPLRIVVPYPPGGFNDTLGRLLATHLANAWKQPAMVDNRPGGGTTIGTQAVATARADGLTLLVAQFPFGANPWLYKLPYDTVRAFAPVMLAGRAPMVLVAHAAAPYRNAADLVKAARERPGAIPYGSSGPGSSNHLFMVLFESLSGIRMNQVPYKGSTPMLTDLAGGQIDVAVDLLPQALPFIQSGKVRPLAIASDKRSPLMPDIPTAAEAGVPGFEGSSWHGIVAPAGTPEPVIAKLNAELNRFLQLPEARKTFAAQGVVPDGGTPADFQRFIESQLALWKRVVQQNHITAG</sequence>
<accession>A0A328ZH00</accession>
<comment type="caution">
    <text evidence="3">The sequence shown here is derived from an EMBL/GenBank/DDBJ whole genome shotgun (WGS) entry which is preliminary data.</text>
</comment>
<dbReference type="Proteomes" id="UP000248856">
    <property type="component" value="Unassembled WGS sequence"/>
</dbReference>
<dbReference type="PANTHER" id="PTHR42928:SF5">
    <property type="entry name" value="BLR1237 PROTEIN"/>
    <property type="match status" value="1"/>
</dbReference>
<feature type="chain" id="PRO_5016268806" evidence="2">
    <location>
        <begin position="27"/>
        <end position="324"/>
    </location>
</feature>
<dbReference type="EMBL" id="QLTA01000007">
    <property type="protein sequence ID" value="RAR85139.1"/>
    <property type="molecule type" value="Genomic_DNA"/>
</dbReference>
<keyword evidence="4" id="KW-1185">Reference proteome</keyword>
<dbReference type="PIRSF" id="PIRSF017082">
    <property type="entry name" value="YflP"/>
    <property type="match status" value="1"/>
</dbReference>
<dbReference type="Gene3D" id="3.40.190.10">
    <property type="entry name" value="Periplasmic binding protein-like II"/>
    <property type="match status" value="1"/>
</dbReference>
<dbReference type="PANTHER" id="PTHR42928">
    <property type="entry name" value="TRICARBOXYLATE-BINDING PROTEIN"/>
    <property type="match status" value="1"/>
</dbReference>
<organism evidence="3 4">
    <name type="scientific">Paracidovorax anthurii</name>
    <dbReference type="NCBI Taxonomy" id="78229"/>
    <lineage>
        <taxon>Bacteria</taxon>
        <taxon>Pseudomonadati</taxon>
        <taxon>Pseudomonadota</taxon>
        <taxon>Betaproteobacteria</taxon>
        <taxon>Burkholderiales</taxon>
        <taxon>Comamonadaceae</taxon>
        <taxon>Paracidovorax</taxon>
    </lineage>
</organism>
<reference evidence="3 4" key="1">
    <citation type="submission" date="2018-06" db="EMBL/GenBank/DDBJ databases">
        <title>Genomic Encyclopedia of Archaeal and Bacterial Type Strains, Phase II (KMG-II): from individual species to whole genera.</title>
        <authorList>
            <person name="Goeker M."/>
        </authorList>
    </citation>
    <scope>NUCLEOTIDE SEQUENCE [LARGE SCALE GENOMIC DNA]</scope>
    <source>
        <strain evidence="3 4">CFPB 3232</strain>
    </source>
</reference>
<dbReference type="AlphaFoldDB" id="A0A328ZH00"/>
<protein>
    <submittedName>
        <fullName evidence="3">Tripartite-type tricarboxylate transporter receptor subunit TctC</fullName>
    </submittedName>
</protein>
<evidence type="ECO:0000313" key="4">
    <source>
        <dbReference type="Proteomes" id="UP000248856"/>
    </source>
</evidence>
<dbReference type="Gene3D" id="3.40.190.150">
    <property type="entry name" value="Bordetella uptake gene, domain 1"/>
    <property type="match status" value="1"/>
</dbReference>
<keyword evidence="3" id="KW-0675">Receptor</keyword>
<dbReference type="RefSeq" id="WP_245951445.1">
    <property type="nucleotide sequence ID" value="NZ_CBCSGC010000026.1"/>
</dbReference>
<evidence type="ECO:0000256" key="1">
    <source>
        <dbReference type="ARBA" id="ARBA00006987"/>
    </source>
</evidence>
<dbReference type="CDD" id="cd13578">
    <property type="entry name" value="PBP2_Bug27"/>
    <property type="match status" value="1"/>
</dbReference>
<dbReference type="Pfam" id="PF03401">
    <property type="entry name" value="TctC"/>
    <property type="match status" value="1"/>
</dbReference>
<evidence type="ECO:0000313" key="3">
    <source>
        <dbReference type="EMBL" id="RAR85139.1"/>
    </source>
</evidence>
<comment type="similarity">
    <text evidence="1">Belongs to the UPF0065 (bug) family.</text>
</comment>
<dbReference type="SUPFAM" id="SSF53850">
    <property type="entry name" value="Periplasmic binding protein-like II"/>
    <property type="match status" value="1"/>
</dbReference>
<feature type="signal peptide" evidence="2">
    <location>
        <begin position="1"/>
        <end position="26"/>
    </location>
</feature>